<dbReference type="InterPro" id="IPR008979">
    <property type="entry name" value="Galactose-bd-like_sf"/>
</dbReference>
<dbReference type="GO" id="GO:0051301">
    <property type="term" value="P:cell division"/>
    <property type="evidence" value="ECO:0007669"/>
    <property type="project" value="UniProtKB-KW"/>
</dbReference>
<evidence type="ECO:0000256" key="9">
    <source>
        <dbReference type="PROSITE-ProRule" id="PRU00146"/>
    </source>
</evidence>
<dbReference type="Pfam" id="PF03256">
    <property type="entry name" value="ANAPC10"/>
    <property type="match status" value="1"/>
</dbReference>
<feature type="compositionally biased region" description="Acidic residues" evidence="10">
    <location>
        <begin position="499"/>
        <end position="525"/>
    </location>
</feature>
<dbReference type="CDD" id="cd08366">
    <property type="entry name" value="APC10"/>
    <property type="match status" value="1"/>
</dbReference>
<feature type="compositionally biased region" description="Polar residues" evidence="10">
    <location>
        <begin position="1074"/>
        <end position="1090"/>
    </location>
</feature>
<feature type="region of interest" description="Disordered" evidence="10">
    <location>
        <begin position="1111"/>
        <end position="1130"/>
    </location>
</feature>
<feature type="region of interest" description="Disordered" evidence="10">
    <location>
        <begin position="713"/>
        <end position="828"/>
    </location>
</feature>
<feature type="region of interest" description="Disordered" evidence="10">
    <location>
        <begin position="496"/>
        <end position="635"/>
    </location>
</feature>
<dbReference type="GO" id="GO:0008270">
    <property type="term" value="F:zinc ion binding"/>
    <property type="evidence" value="ECO:0007669"/>
    <property type="project" value="UniProtKB-KW"/>
</dbReference>
<comment type="caution">
    <text evidence="13">The sequence shown here is derived from an EMBL/GenBank/DDBJ whole genome shotgun (WGS) entry which is preliminary data.</text>
</comment>
<feature type="region of interest" description="Disordered" evidence="10">
    <location>
        <begin position="337"/>
        <end position="434"/>
    </location>
</feature>
<dbReference type="Proteomes" id="UP000029665">
    <property type="component" value="Unassembled WGS sequence"/>
</dbReference>
<feature type="compositionally biased region" description="Basic residues" evidence="10">
    <location>
        <begin position="587"/>
        <end position="605"/>
    </location>
</feature>
<dbReference type="GO" id="GO:0070979">
    <property type="term" value="P:protein K11-linked ubiquitination"/>
    <property type="evidence" value="ECO:0007669"/>
    <property type="project" value="TreeGrafter"/>
</dbReference>
<dbReference type="PANTHER" id="PTHR12936:SF0">
    <property type="entry name" value="ANAPHASE-PROMOTING COMPLEX SUBUNIT 10"/>
    <property type="match status" value="1"/>
</dbReference>
<dbReference type="InterPro" id="IPR013083">
    <property type="entry name" value="Znf_RING/FYVE/PHD"/>
</dbReference>
<evidence type="ECO:0008006" key="15">
    <source>
        <dbReference type="Google" id="ProtNLM"/>
    </source>
</evidence>
<dbReference type="AlphaFoldDB" id="A0A060SXC8"/>
<feature type="domain" description="DOC" evidence="12">
    <location>
        <begin position="19"/>
        <end position="211"/>
    </location>
</feature>
<dbReference type="InterPro" id="IPR011011">
    <property type="entry name" value="Znf_FYVE_PHD"/>
</dbReference>
<feature type="compositionally biased region" description="Polar residues" evidence="10">
    <location>
        <begin position="999"/>
        <end position="1012"/>
    </location>
</feature>
<evidence type="ECO:0000256" key="2">
    <source>
        <dbReference type="ARBA" id="ARBA00022618"/>
    </source>
</evidence>
<keyword evidence="14" id="KW-1185">Reference proteome</keyword>
<dbReference type="SMART" id="SM00249">
    <property type="entry name" value="PHD"/>
    <property type="match status" value="1"/>
</dbReference>
<evidence type="ECO:0000256" key="3">
    <source>
        <dbReference type="ARBA" id="ARBA00022723"/>
    </source>
</evidence>
<keyword evidence="7" id="KW-0862">Zinc</keyword>
<dbReference type="OrthoDB" id="303107at2759"/>
<evidence type="ECO:0000256" key="7">
    <source>
        <dbReference type="ARBA" id="ARBA00022833"/>
    </source>
</evidence>
<keyword evidence="2" id="KW-0132">Cell division</keyword>
<feature type="compositionally biased region" description="Polar residues" evidence="10">
    <location>
        <begin position="350"/>
        <end position="360"/>
    </location>
</feature>
<dbReference type="InterPro" id="IPR016901">
    <property type="entry name" value="APC10/Doc1"/>
</dbReference>
<accession>A0A060SXC8</accession>
<evidence type="ECO:0000256" key="5">
    <source>
        <dbReference type="ARBA" id="ARBA00022776"/>
    </source>
</evidence>
<keyword evidence="5" id="KW-0498">Mitosis</keyword>
<dbReference type="InterPro" id="IPR004939">
    <property type="entry name" value="APC_su10/DOC_dom"/>
</dbReference>
<keyword evidence="4 9" id="KW-0863">Zinc-finger</keyword>
<evidence type="ECO:0000256" key="1">
    <source>
        <dbReference type="ARBA" id="ARBA00006762"/>
    </source>
</evidence>
<evidence type="ECO:0000256" key="6">
    <source>
        <dbReference type="ARBA" id="ARBA00022786"/>
    </source>
</evidence>
<feature type="compositionally biased region" description="Basic and acidic residues" evidence="10">
    <location>
        <begin position="387"/>
        <end position="399"/>
    </location>
</feature>
<dbReference type="Gene3D" id="2.60.120.260">
    <property type="entry name" value="Galactose-binding domain-like"/>
    <property type="match status" value="1"/>
</dbReference>
<proteinExistence type="inferred from homology"/>
<evidence type="ECO:0000256" key="8">
    <source>
        <dbReference type="ARBA" id="ARBA00023306"/>
    </source>
</evidence>
<feature type="compositionally biased region" description="Polar residues" evidence="10">
    <location>
        <begin position="801"/>
        <end position="825"/>
    </location>
</feature>
<feature type="region of interest" description="Disordered" evidence="10">
    <location>
        <begin position="1140"/>
        <end position="1187"/>
    </location>
</feature>
<keyword evidence="8" id="KW-0131">Cell cycle</keyword>
<feature type="domain" description="PHD-type" evidence="11">
    <location>
        <begin position="836"/>
        <end position="897"/>
    </location>
</feature>
<dbReference type="SUPFAM" id="SSF57903">
    <property type="entry name" value="FYVE/PHD zinc finger"/>
    <property type="match status" value="1"/>
</dbReference>
<feature type="region of interest" description="Disordered" evidence="10">
    <location>
        <begin position="245"/>
        <end position="264"/>
    </location>
</feature>
<feature type="compositionally biased region" description="Polar residues" evidence="10">
    <location>
        <begin position="245"/>
        <end position="255"/>
    </location>
</feature>
<feature type="compositionally biased region" description="Basic and acidic residues" evidence="10">
    <location>
        <begin position="362"/>
        <end position="375"/>
    </location>
</feature>
<feature type="compositionally biased region" description="Polar residues" evidence="10">
    <location>
        <begin position="376"/>
        <end position="385"/>
    </location>
</feature>
<feature type="compositionally biased region" description="Low complexity" evidence="10">
    <location>
        <begin position="1050"/>
        <end position="1063"/>
    </location>
</feature>
<sequence>MPTVAVAARRRLAQPVPVGALPPGSEGAPVIFPAPPKLPFPDIGGLAKWSVSSFKFGFGPECLTDDDPDTFWHSSSDGPQPHYISIEFPRKVSVQKLSIYLSYPLDDSYTPANIAIRGGTGPVDIQELRFVSLDRPNGWVTFDVCMEPNEDGEGFKHVDLYVLQILVINNHMNGKDTHVRGVKVLGPLEPKLKEHEEPFPFVTPPFKMACTYDTMEVEVRVASPSLFSHDRVLHRVLYHQRDCSPTVNRPTTMSGTEAGPSSVPHEIRITNHGKIKNWVSFALEHFKDVEDDLARGTKLYLPRIVHRLLYTLSQDRKISIDNWQTALRKQYLRRAPALNPIGPEPKLPSRESSIAPSETAQYEDHNAIPDDESKPTQDAQVAIDQSSEDKEERTSEQPKEASAQPKSEPPEDGKVPAKASSEQRLKTEEQEESKDWLDLPMLAKLDSLYLLTEWQFHNPYKLRQIMKDDDEAANWRIEPIGYDAKTNAYWLIGPRTVENEEQPEEDADADVDADGEAELDGEETADAAAGGEDGEAHELLQRAGLEGDSVSELTDLSAEEEENVLMADASPKKRKARTRKSAAGSRKAARLTQRKAKPSAKKKPQPAKDGRPTQTSSRTTPSKRTSLPLFRCPKTLSSGKRYVPPSMAVQLFAIAVTLPEWEHVADRFANATHYLEKALYKTLTQNIVPFVTAELREHEKRRRLEEAIVHRKRSSRIAMKETEKEEARLAAKRRAEEEEKMARARRQEARLKKEEEERAKRERAREQRRKEREEREARIARARERAQRNEHDDNKDDDTSAARSTATPTVTGTHASSSVQPSRVVTPNGVRSPDWVLDCEICHKQGVNVDDGLAMVSCGSCNRWQHIPCHDLNDQRFGRPRRNWEEQQFYCSRCRQRPTNGTAHGTQGYPPPSQYSWSQAARAAAPAHKSPTMDPYAPTSDVRYPHQNGMVYPAQQQQQYGLNYVGAASYSRSSYPDHGLSFSHYQPDQRGMAARGAGTPSSSHSGTYTNGYAPSAEHMNGRMSSTQFAPQYTHNGSLYSSHRLPSNYQTSSSTAPSYSTPGTIGTMSAARWPSQPSTTTGYHSSPTTSSVQTAAESLAYMHDSSSRYSGSSTWPQQMYSHGQQPQPSMSSFARTVHSSQHAHARSAYPQGQVVDPLAGPTYPAPRPEQHVGSSLPAAGSASFTFPS</sequence>
<dbReference type="InterPro" id="IPR001965">
    <property type="entry name" value="Znf_PHD"/>
</dbReference>
<dbReference type="HOGENOM" id="CLU_272262_0_0_1"/>
<reference evidence="13" key="1">
    <citation type="submission" date="2014-01" db="EMBL/GenBank/DDBJ databases">
        <title>The genome of the white-rot fungus Pycnoporus cinnabarinus: a basidiomycete model with a versatile arsenal for lignocellulosic biomass breakdown.</title>
        <authorList>
            <person name="Levasseur A."/>
            <person name="Lomascolo A."/>
            <person name="Ruiz-Duenas F.J."/>
            <person name="Uzan E."/>
            <person name="Piumi F."/>
            <person name="Kues U."/>
            <person name="Ram A.F.J."/>
            <person name="Murat C."/>
            <person name="Haon M."/>
            <person name="Benoit I."/>
            <person name="Arfi Y."/>
            <person name="Chevret D."/>
            <person name="Drula E."/>
            <person name="Kwon M.J."/>
            <person name="Gouret P."/>
            <person name="Lesage-Meessen L."/>
            <person name="Lombard V."/>
            <person name="Mariette J."/>
            <person name="Noirot C."/>
            <person name="Park J."/>
            <person name="Patyshakuliyeva A."/>
            <person name="Wieneger R.A.B."/>
            <person name="Wosten H.A.B."/>
            <person name="Martin F."/>
            <person name="Coutinho P.M."/>
            <person name="de Vries R."/>
            <person name="Martinez A.T."/>
            <person name="Klopp C."/>
            <person name="Pontarotti P."/>
            <person name="Henrissat B."/>
            <person name="Record E."/>
        </authorList>
    </citation>
    <scope>NUCLEOTIDE SEQUENCE [LARGE SCALE GENOMIC DNA]</scope>
    <source>
        <strain evidence="13">BRFM137</strain>
    </source>
</reference>
<dbReference type="OMA" id="SQFFYTF"/>
<evidence type="ECO:0000259" key="11">
    <source>
        <dbReference type="PROSITE" id="PS50016"/>
    </source>
</evidence>
<dbReference type="PROSITE" id="PS51284">
    <property type="entry name" value="DOC"/>
    <property type="match status" value="1"/>
</dbReference>
<dbReference type="STRING" id="5643.A0A060SXC8"/>
<dbReference type="Gene3D" id="3.30.40.10">
    <property type="entry name" value="Zinc/RING finger domain, C3HC4 (zinc finger)"/>
    <property type="match status" value="1"/>
</dbReference>
<protein>
    <recommendedName>
        <fullName evidence="15">DOC domain-containing protein</fullName>
    </recommendedName>
</protein>
<evidence type="ECO:0000256" key="4">
    <source>
        <dbReference type="ARBA" id="ARBA00022771"/>
    </source>
</evidence>
<name>A0A060SXC8_PYCCI</name>
<keyword evidence="3" id="KW-0479">Metal-binding</keyword>
<dbReference type="PROSITE" id="PS50016">
    <property type="entry name" value="ZF_PHD_2"/>
    <property type="match status" value="1"/>
</dbReference>
<feature type="compositionally biased region" description="Basic and acidic residues" evidence="10">
    <location>
        <begin position="718"/>
        <end position="800"/>
    </location>
</feature>
<feature type="compositionally biased region" description="Basic and acidic residues" evidence="10">
    <location>
        <begin position="408"/>
        <end position="434"/>
    </location>
</feature>
<feature type="region of interest" description="Disordered" evidence="10">
    <location>
        <begin position="1039"/>
        <end position="1090"/>
    </location>
</feature>
<dbReference type="SUPFAM" id="SSF49785">
    <property type="entry name" value="Galactose-binding domain-like"/>
    <property type="match status" value="1"/>
</dbReference>
<gene>
    <name evidence="13" type="ORF">BN946_scf184705.g8</name>
</gene>
<comment type="similarity">
    <text evidence="1">Belongs to the APC10 family.</text>
</comment>
<evidence type="ECO:0000313" key="13">
    <source>
        <dbReference type="EMBL" id="CDO77183.1"/>
    </source>
</evidence>
<dbReference type="Pfam" id="PF00628">
    <property type="entry name" value="PHD"/>
    <property type="match status" value="1"/>
</dbReference>
<dbReference type="InterPro" id="IPR019786">
    <property type="entry name" value="Zinc_finger_PHD-type_CS"/>
</dbReference>
<feature type="compositionally biased region" description="Low complexity" evidence="10">
    <location>
        <begin position="612"/>
        <end position="628"/>
    </location>
</feature>
<feature type="region of interest" description="Disordered" evidence="10">
    <location>
        <begin position="990"/>
        <end position="1018"/>
    </location>
</feature>
<dbReference type="SMART" id="SM01337">
    <property type="entry name" value="APC10"/>
    <property type="match status" value="1"/>
</dbReference>
<dbReference type="PANTHER" id="PTHR12936">
    <property type="entry name" value="ANAPHASE-PROMOTING COMPLEX 10"/>
    <property type="match status" value="1"/>
</dbReference>
<feature type="region of interest" description="Disordered" evidence="10">
    <location>
        <begin position="900"/>
        <end position="944"/>
    </location>
</feature>
<dbReference type="GO" id="GO:0031145">
    <property type="term" value="P:anaphase-promoting complex-dependent catabolic process"/>
    <property type="evidence" value="ECO:0007669"/>
    <property type="project" value="InterPro"/>
</dbReference>
<evidence type="ECO:0000259" key="12">
    <source>
        <dbReference type="PROSITE" id="PS51284"/>
    </source>
</evidence>
<dbReference type="PROSITE" id="PS01359">
    <property type="entry name" value="ZF_PHD_1"/>
    <property type="match status" value="1"/>
</dbReference>
<dbReference type="EMBL" id="CCBP010000445">
    <property type="protein sequence ID" value="CDO77183.1"/>
    <property type="molecule type" value="Genomic_DNA"/>
</dbReference>
<dbReference type="InterPro" id="IPR019787">
    <property type="entry name" value="Znf_PHD-finger"/>
</dbReference>
<feature type="compositionally biased region" description="Polar residues" evidence="10">
    <location>
        <begin position="1039"/>
        <end position="1049"/>
    </location>
</feature>
<dbReference type="GO" id="GO:0005680">
    <property type="term" value="C:anaphase-promoting complex"/>
    <property type="evidence" value="ECO:0007669"/>
    <property type="project" value="InterPro"/>
</dbReference>
<evidence type="ECO:0000313" key="14">
    <source>
        <dbReference type="Proteomes" id="UP000029665"/>
    </source>
</evidence>
<evidence type="ECO:0000256" key="10">
    <source>
        <dbReference type="SAM" id="MobiDB-lite"/>
    </source>
</evidence>
<organism evidence="13 14">
    <name type="scientific">Pycnoporus cinnabarinus</name>
    <name type="common">Cinnabar-red polypore</name>
    <name type="synonym">Trametes cinnabarina</name>
    <dbReference type="NCBI Taxonomy" id="5643"/>
    <lineage>
        <taxon>Eukaryota</taxon>
        <taxon>Fungi</taxon>
        <taxon>Dikarya</taxon>
        <taxon>Basidiomycota</taxon>
        <taxon>Agaricomycotina</taxon>
        <taxon>Agaricomycetes</taxon>
        <taxon>Polyporales</taxon>
        <taxon>Polyporaceae</taxon>
        <taxon>Trametes</taxon>
    </lineage>
</organism>
<keyword evidence="6" id="KW-0833">Ubl conjugation pathway</keyword>